<keyword evidence="3" id="KW-1185">Reference proteome</keyword>
<comment type="caution">
    <text evidence="2">The sequence shown here is derived from an EMBL/GenBank/DDBJ whole genome shotgun (WGS) entry which is preliminary data.</text>
</comment>
<sequence length="187" mass="21779">MISIDTVQSEEDILGIVALLQINLRRNLSLDKQCSNGFVSIEYEPKFLQKINQLAPSIIAKDSTSKVVGYSLVILPQIAVELPELNKIILLIKKLEYKNIPLQNYTYYIMGQVCIASDYRGQKIFDRMLHKHRELYADRYQLLITDISDKNIPSFRAHARVGFETIYSYNDPISNETWHIVLWDWQK</sequence>
<proteinExistence type="predicted"/>
<dbReference type="Proteomes" id="UP000663877">
    <property type="component" value="Unassembled WGS sequence"/>
</dbReference>
<evidence type="ECO:0000313" key="2">
    <source>
        <dbReference type="EMBL" id="CAF1502704.1"/>
    </source>
</evidence>
<dbReference type="EMBL" id="CAJNOI010000083">
    <property type="protein sequence ID" value="CAF1027302.1"/>
    <property type="molecule type" value="Genomic_DNA"/>
</dbReference>
<dbReference type="SUPFAM" id="SSF55729">
    <property type="entry name" value="Acyl-CoA N-acyltransferases (Nat)"/>
    <property type="match status" value="1"/>
</dbReference>
<evidence type="ECO:0000313" key="3">
    <source>
        <dbReference type="Proteomes" id="UP000663832"/>
    </source>
</evidence>
<evidence type="ECO:0000313" key="1">
    <source>
        <dbReference type="EMBL" id="CAF1027302.1"/>
    </source>
</evidence>
<protein>
    <recommendedName>
        <fullName evidence="4">GNAT family N-acetyltransferase</fullName>
    </recommendedName>
</protein>
<dbReference type="Gene3D" id="3.40.630.30">
    <property type="match status" value="1"/>
</dbReference>
<name>A0A815T499_9BILA</name>
<evidence type="ECO:0008006" key="4">
    <source>
        <dbReference type="Google" id="ProtNLM"/>
    </source>
</evidence>
<dbReference type="OrthoDB" id="10002531at2759"/>
<dbReference type="InterPro" id="IPR016181">
    <property type="entry name" value="Acyl_CoA_acyltransferase"/>
</dbReference>
<dbReference type="Proteomes" id="UP000663832">
    <property type="component" value="Unassembled WGS sequence"/>
</dbReference>
<reference evidence="2" key="1">
    <citation type="submission" date="2021-02" db="EMBL/GenBank/DDBJ databases">
        <authorList>
            <person name="Nowell W R."/>
        </authorList>
    </citation>
    <scope>NUCLEOTIDE SEQUENCE</scope>
</reference>
<gene>
    <name evidence="1" type="ORF">BJG266_LOCUS17335</name>
    <name evidence="2" type="ORF">QVE165_LOCUS43609</name>
</gene>
<accession>A0A815T499</accession>
<organism evidence="2 3">
    <name type="scientific">Adineta steineri</name>
    <dbReference type="NCBI Taxonomy" id="433720"/>
    <lineage>
        <taxon>Eukaryota</taxon>
        <taxon>Metazoa</taxon>
        <taxon>Spiralia</taxon>
        <taxon>Gnathifera</taxon>
        <taxon>Rotifera</taxon>
        <taxon>Eurotatoria</taxon>
        <taxon>Bdelloidea</taxon>
        <taxon>Adinetida</taxon>
        <taxon>Adinetidae</taxon>
        <taxon>Adineta</taxon>
    </lineage>
</organism>
<dbReference type="AlphaFoldDB" id="A0A815T499"/>
<dbReference type="EMBL" id="CAJNOM010000563">
    <property type="protein sequence ID" value="CAF1502704.1"/>
    <property type="molecule type" value="Genomic_DNA"/>
</dbReference>